<dbReference type="InterPro" id="IPR036179">
    <property type="entry name" value="Ig-like_dom_sf"/>
</dbReference>
<keyword evidence="6" id="KW-1185">Reference proteome</keyword>
<dbReference type="GeneTree" id="ENSGT00940000154332"/>
<keyword evidence="2" id="KW-0812">Transmembrane</keyword>
<feature type="domain" description="Immunoglobulin V-set" evidence="4">
    <location>
        <begin position="24"/>
        <end position="106"/>
    </location>
</feature>
<dbReference type="InterPro" id="IPR013106">
    <property type="entry name" value="Ig_V-set"/>
</dbReference>
<evidence type="ECO:0000256" key="2">
    <source>
        <dbReference type="ARBA" id="ARBA00022692"/>
    </source>
</evidence>
<evidence type="ECO:0000313" key="5">
    <source>
        <dbReference type="Ensembl" id="ENSTMTP00000022688.1"/>
    </source>
</evidence>
<dbReference type="InterPro" id="IPR013783">
    <property type="entry name" value="Ig-like_fold"/>
</dbReference>
<dbReference type="InterPro" id="IPR050671">
    <property type="entry name" value="CD300_family_receptors"/>
</dbReference>
<evidence type="ECO:0000256" key="3">
    <source>
        <dbReference type="ARBA" id="ARBA00023136"/>
    </source>
</evidence>
<evidence type="ECO:0000259" key="4">
    <source>
        <dbReference type="Pfam" id="PF07686"/>
    </source>
</evidence>
<organism evidence="5 6">
    <name type="scientific">Terrapene triunguis</name>
    <name type="common">Three-toed box turtle</name>
    <dbReference type="NCBI Taxonomy" id="2587831"/>
    <lineage>
        <taxon>Eukaryota</taxon>
        <taxon>Metazoa</taxon>
        <taxon>Chordata</taxon>
        <taxon>Craniata</taxon>
        <taxon>Vertebrata</taxon>
        <taxon>Euteleostomi</taxon>
        <taxon>Archelosauria</taxon>
        <taxon>Testudinata</taxon>
        <taxon>Testudines</taxon>
        <taxon>Cryptodira</taxon>
        <taxon>Durocryptodira</taxon>
        <taxon>Testudinoidea</taxon>
        <taxon>Emydidae</taxon>
        <taxon>Terrapene</taxon>
    </lineage>
</organism>
<keyword evidence="3" id="KW-0472">Membrane</keyword>
<evidence type="ECO:0000256" key="1">
    <source>
        <dbReference type="ARBA" id="ARBA00004370"/>
    </source>
</evidence>
<dbReference type="Gene3D" id="2.60.40.10">
    <property type="entry name" value="Immunoglobulins"/>
    <property type="match status" value="1"/>
</dbReference>
<dbReference type="SUPFAM" id="SSF48726">
    <property type="entry name" value="Immunoglobulin"/>
    <property type="match status" value="1"/>
</dbReference>
<protein>
    <recommendedName>
        <fullName evidence="4">Immunoglobulin V-set domain-containing protein</fullName>
    </recommendedName>
</protein>
<accession>A0A674JPQ1</accession>
<dbReference type="Ensembl" id="ENSTMTT00000023491.1">
    <property type="protein sequence ID" value="ENSTMTP00000022688.1"/>
    <property type="gene ID" value="ENSTMTG00000016570.1"/>
</dbReference>
<dbReference type="GO" id="GO:0004888">
    <property type="term" value="F:transmembrane signaling receptor activity"/>
    <property type="evidence" value="ECO:0007669"/>
    <property type="project" value="TreeGrafter"/>
</dbReference>
<dbReference type="InParanoid" id="A0A674JPQ1"/>
<dbReference type="Proteomes" id="UP000472274">
    <property type="component" value="Unplaced"/>
</dbReference>
<dbReference type="GO" id="GO:0005886">
    <property type="term" value="C:plasma membrane"/>
    <property type="evidence" value="ECO:0007669"/>
    <property type="project" value="TreeGrafter"/>
</dbReference>
<comment type="subcellular location">
    <subcellularLocation>
        <location evidence="1">Membrane</location>
    </subcellularLocation>
</comment>
<reference evidence="5" key="1">
    <citation type="submission" date="2025-08" db="UniProtKB">
        <authorList>
            <consortium name="Ensembl"/>
        </authorList>
    </citation>
    <scope>IDENTIFICATION</scope>
</reference>
<sequence length="165" mass="18266">KVSEKGAAELPFAGVSLLLPGLTGPEAVSGLWGRSVSVPCQYHEGYQETPKYWCSGIIWQSFVMTGSEAIVKHDRVSIKDIHTFCTFIVTMKNLTEKDSGTYWCGIDKLGLDLMGGQKQPAEREPSNKTECLSYTSGIFLLKVKLSLQVNWSFACVVVRPLILYL</sequence>
<proteinExistence type="predicted"/>
<dbReference type="PANTHER" id="PTHR11860">
    <property type="entry name" value="POLYMERIC-IMMUNOGLOBULIN RECEPTOR"/>
    <property type="match status" value="1"/>
</dbReference>
<name>A0A674JPQ1_9SAUR</name>
<dbReference type="PANTHER" id="PTHR11860:SF87">
    <property type="entry name" value="CMRF35-LIKE MOLECULE 8"/>
    <property type="match status" value="1"/>
</dbReference>
<dbReference type="AlphaFoldDB" id="A0A674JPQ1"/>
<reference evidence="5" key="2">
    <citation type="submission" date="2025-09" db="UniProtKB">
        <authorList>
            <consortium name="Ensembl"/>
        </authorList>
    </citation>
    <scope>IDENTIFICATION</scope>
</reference>
<evidence type="ECO:0000313" key="6">
    <source>
        <dbReference type="Proteomes" id="UP000472274"/>
    </source>
</evidence>
<dbReference type="Pfam" id="PF07686">
    <property type="entry name" value="V-set"/>
    <property type="match status" value="1"/>
</dbReference>